<comment type="similarity">
    <text evidence="1 16 17">Belongs to the papillomaviridae E6 protein family.</text>
</comment>
<dbReference type="GO" id="GO:0008270">
    <property type="term" value="F:zinc ion binding"/>
    <property type="evidence" value="ECO:0007669"/>
    <property type="project" value="UniProtKB-KW"/>
</dbReference>
<dbReference type="SUPFAM" id="SSF161229">
    <property type="entry name" value="E6 C-terminal domain-like"/>
    <property type="match status" value="2"/>
</dbReference>
<reference evidence="18" key="1">
    <citation type="journal article" date="2018" name="Nat. Med.">
        <title>Expanded skin virome in DOCK8-deficient patients.</title>
        <authorList>
            <consortium name="NISC Comparative Sequencing Program"/>
            <person name="Tirosh O."/>
            <person name="Conlan S."/>
            <person name="Deming C."/>
            <person name="Lee-Lin S.Q."/>
            <person name="Huang X."/>
            <person name="Su H.C."/>
            <person name="Freeman A.F."/>
            <person name="Segre J.A."/>
            <person name="Kong H.H."/>
        </authorList>
    </citation>
    <scope>NUCLEOTIDE SEQUENCE</scope>
    <source>
        <strain evidence="18">HPV-mSK_240</strain>
    </source>
</reference>
<comment type="function">
    <text evidence="16">Plays a major role in the induction and maintenance of cellular transformation. E6 associates with host UBE3A/E6-AP ubiquitin-protein ligase and modulates its activity. Protects host keratinocytes from apoptosis by mediating the degradation of host BAK1. May also inhibit host immune response.</text>
</comment>
<organism evidence="18">
    <name type="scientific">Human papillomavirus</name>
    <dbReference type="NCBI Taxonomy" id="10566"/>
    <lineage>
        <taxon>Viruses</taxon>
        <taxon>Monodnaviria</taxon>
        <taxon>Shotokuvirae</taxon>
        <taxon>Cossaviricota</taxon>
        <taxon>Papovaviricetes</taxon>
        <taxon>Zurhausenvirales</taxon>
        <taxon>Papillomaviridae</taxon>
    </lineage>
</organism>
<keyword evidence="6 16" id="KW-0479">Metal-binding</keyword>
<keyword evidence="11 16" id="KW-0010">Activator</keyword>
<evidence type="ECO:0000256" key="17">
    <source>
        <dbReference type="RuleBase" id="RU363123"/>
    </source>
</evidence>
<dbReference type="GO" id="GO:0042025">
    <property type="term" value="C:host cell nucleus"/>
    <property type="evidence" value="ECO:0007669"/>
    <property type="project" value="UniProtKB-SubCell"/>
</dbReference>
<evidence type="ECO:0000256" key="15">
    <source>
        <dbReference type="ARBA" id="ARBA00023323"/>
    </source>
</evidence>
<evidence type="ECO:0000256" key="4">
    <source>
        <dbReference type="ARBA" id="ARBA00022581"/>
    </source>
</evidence>
<dbReference type="GO" id="GO:0052150">
    <property type="term" value="P:symbiont-mediated perturbation of host apoptosis"/>
    <property type="evidence" value="ECO:0007669"/>
    <property type="project" value="UniProtKB-KW"/>
</dbReference>
<keyword evidence="9 16" id="KW-0805">Transcription regulation</keyword>
<evidence type="ECO:0000256" key="8">
    <source>
        <dbReference type="ARBA" id="ARBA00022833"/>
    </source>
</evidence>
<evidence type="ECO:0000256" key="5">
    <source>
        <dbReference type="ARBA" id="ARBA00022632"/>
    </source>
</evidence>
<feature type="zinc finger region" evidence="16">
    <location>
        <begin position="100"/>
        <end position="136"/>
    </location>
</feature>
<evidence type="ECO:0000313" key="18">
    <source>
        <dbReference type="EMBL" id="AYA94708.1"/>
    </source>
</evidence>
<keyword evidence="14 16" id="KW-0899">Viral immunoevasion</keyword>
<dbReference type="GO" id="GO:0006355">
    <property type="term" value="P:regulation of DNA-templated transcription"/>
    <property type="evidence" value="ECO:0007669"/>
    <property type="project" value="UniProtKB-UniRule"/>
</dbReference>
<comment type="caution">
    <text evidence="16">Lacks conserved residue(s) required for the propagation of feature annotation.</text>
</comment>
<comment type="subunit">
    <text evidence="16">Forms homodimers. Interacts with ubiquitin-protein ligase UBE3A/E6-AP; this interaction stimulates UBE3A ubiquitin activity. Interacts with host BAK1.</text>
</comment>
<evidence type="ECO:0000256" key="2">
    <source>
        <dbReference type="ARBA" id="ARBA00022518"/>
    </source>
</evidence>
<keyword evidence="5 16" id="KW-1090">Inhibition of host innate immune response by virus</keyword>
<evidence type="ECO:0000256" key="9">
    <source>
        <dbReference type="ARBA" id="ARBA00023015"/>
    </source>
</evidence>
<keyword evidence="10 16" id="KW-0238">DNA-binding</keyword>
<keyword evidence="4 16" id="KW-0945">Host-virus interaction</keyword>
<accession>A0A385PM27</accession>
<keyword evidence="7 16" id="KW-0863">Zinc-finger</keyword>
<evidence type="ECO:0000256" key="12">
    <source>
        <dbReference type="ARBA" id="ARBA00023163"/>
    </source>
</evidence>
<dbReference type="HAMAP" id="MF_04006">
    <property type="entry name" value="HPV_E6"/>
    <property type="match status" value="1"/>
</dbReference>
<feature type="zinc finger region" evidence="16">
    <location>
        <begin position="27"/>
        <end position="63"/>
    </location>
</feature>
<evidence type="ECO:0000256" key="11">
    <source>
        <dbReference type="ARBA" id="ARBA00023159"/>
    </source>
</evidence>
<keyword evidence="2 16" id="KW-0244">Early protein</keyword>
<evidence type="ECO:0000256" key="10">
    <source>
        <dbReference type="ARBA" id="ARBA00023125"/>
    </source>
</evidence>
<evidence type="ECO:0000256" key="3">
    <source>
        <dbReference type="ARBA" id="ARBA00022562"/>
    </source>
</evidence>
<evidence type="ECO:0000256" key="16">
    <source>
        <dbReference type="HAMAP-Rule" id="MF_04006"/>
    </source>
</evidence>
<comment type="subcellular location">
    <subcellularLocation>
        <location evidence="16 17">Host cytoplasm</location>
    </subcellularLocation>
    <subcellularLocation>
        <location evidence="16 17">Host nucleus</location>
    </subcellularLocation>
</comment>
<dbReference type="GO" id="GO:0052170">
    <property type="term" value="P:symbiont-mediated suppression of host innate immune response"/>
    <property type="evidence" value="ECO:0007669"/>
    <property type="project" value="UniProtKB-KW"/>
</dbReference>
<evidence type="ECO:0000256" key="1">
    <source>
        <dbReference type="ARBA" id="ARBA00006346"/>
    </source>
</evidence>
<proteinExistence type="inferred from homology"/>
<dbReference type="Pfam" id="PF00518">
    <property type="entry name" value="E6"/>
    <property type="match status" value="1"/>
</dbReference>
<dbReference type="InterPro" id="IPR038575">
    <property type="entry name" value="E6_sf"/>
</dbReference>
<protein>
    <recommendedName>
        <fullName evidence="16 17">Protein E6</fullName>
    </recommendedName>
</protein>
<dbReference type="GO" id="GO:0006351">
    <property type="term" value="P:DNA-templated transcription"/>
    <property type="evidence" value="ECO:0007669"/>
    <property type="project" value="UniProtKB-UniRule"/>
</dbReference>
<dbReference type="EMBL" id="MH777379">
    <property type="protein sequence ID" value="AYA94708.1"/>
    <property type="molecule type" value="Genomic_DNA"/>
</dbReference>
<keyword evidence="8 16" id="KW-0862">Zinc</keyword>
<dbReference type="InterPro" id="IPR001334">
    <property type="entry name" value="E6"/>
</dbReference>
<sequence>MEPQFPTTLESYCNHFRVSFFDLKLKCIFCKFVLSTLDLAAFHVKELSVVWRKNEPFLCCTACLRLTAQYEKENYLICTARSDLLSGLLGKPLSDIVIRCQYCFKLLDYAEKLCHLYNNADFLLVRGLWRGDCRNCKQV</sequence>
<dbReference type="GO" id="GO:0003677">
    <property type="term" value="F:DNA binding"/>
    <property type="evidence" value="ECO:0007669"/>
    <property type="project" value="UniProtKB-UniRule"/>
</dbReference>
<dbReference type="GO" id="GO:0030430">
    <property type="term" value="C:host cell cytoplasm"/>
    <property type="evidence" value="ECO:0007669"/>
    <property type="project" value="UniProtKB-SubCell"/>
</dbReference>
<evidence type="ECO:0000256" key="14">
    <source>
        <dbReference type="ARBA" id="ARBA00023280"/>
    </source>
</evidence>
<gene>
    <name evidence="16" type="primary">E6</name>
</gene>
<dbReference type="GO" id="GO:0039648">
    <property type="term" value="P:symbiont-mediated perturbation of host ubiquitin-like protein modification"/>
    <property type="evidence" value="ECO:0007669"/>
    <property type="project" value="UniProtKB-UniRule"/>
</dbReference>
<keyword evidence="13 16" id="KW-1035">Host cytoplasm</keyword>
<keyword evidence="12 16" id="KW-0804">Transcription</keyword>
<dbReference type="GO" id="GO:0039502">
    <property type="term" value="P:symbiont-mediated suppression of host type I interferon-mediated signaling pathway"/>
    <property type="evidence" value="ECO:0007669"/>
    <property type="project" value="UniProtKB-UniRule"/>
</dbReference>
<keyword evidence="3 16" id="KW-1048">Host nucleus</keyword>
<dbReference type="Gene3D" id="3.30.240.40">
    <property type="entry name" value="E6 early regulatory protein"/>
    <property type="match status" value="2"/>
</dbReference>
<keyword evidence="15 16" id="KW-1119">Modulation of host cell apoptosis by virus</keyword>
<evidence type="ECO:0000256" key="13">
    <source>
        <dbReference type="ARBA" id="ARBA00023200"/>
    </source>
</evidence>
<evidence type="ECO:0000256" key="6">
    <source>
        <dbReference type="ARBA" id="ARBA00022723"/>
    </source>
</evidence>
<name>A0A385PM27_9PAPI</name>
<evidence type="ECO:0000256" key="7">
    <source>
        <dbReference type="ARBA" id="ARBA00022771"/>
    </source>
</evidence>